<dbReference type="InterPro" id="IPR001429">
    <property type="entry name" value="P2X_purnocptor"/>
</dbReference>
<evidence type="ECO:0000256" key="9">
    <source>
        <dbReference type="ARBA" id="ARBA00023157"/>
    </source>
</evidence>
<keyword evidence="6 17" id="KW-1133">Transmembrane helix</keyword>
<keyword evidence="19" id="KW-1185">Reference proteome</keyword>
<dbReference type="OrthoDB" id="494673at2759"/>
<keyword evidence="3 17" id="KW-0813">Transport</keyword>
<feature type="binding site" evidence="14">
    <location>
        <begin position="282"/>
        <end position="284"/>
    </location>
    <ligand>
        <name>ATP</name>
        <dbReference type="ChEBI" id="CHEBI:30616"/>
        <note>ligand shared between two neighboring subunits of the homotrimer</note>
    </ligand>
</feature>
<organism evidence="18 19">
    <name type="scientific">Muraenolepis orangiensis</name>
    <name type="common">Patagonian moray cod</name>
    <dbReference type="NCBI Taxonomy" id="630683"/>
    <lineage>
        <taxon>Eukaryota</taxon>
        <taxon>Metazoa</taxon>
        <taxon>Chordata</taxon>
        <taxon>Craniata</taxon>
        <taxon>Vertebrata</taxon>
        <taxon>Euteleostomi</taxon>
        <taxon>Actinopterygii</taxon>
        <taxon>Neopterygii</taxon>
        <taxon>Teleostei</taxon>
        <taxon>Neoteleostei</taxon>
        <taxon>Acanthomorphata</taxon>
        <taxon>Zeiogadaria</taxon>
        <taxon>Gadariae</taxon>
        <taxon>Gadiformes</taxon>
        <taxon>Muraenolepidoidei</taxon>
        <taxon>Muraenolepididae</taxon>
        <taxon>Muraenolepis</taxon>
    </lineage>
</organism>
<dbReference type="PIRSF" id="PIRSF005713">
    <property type="entry name" value="P2X_purinoceptor"/>
    <property type="match status" value="1"/>
</dbReference>
<comment type="caution">
    <text evidence="18">The sequence shown here is derived from an EMBL/GenBank/DDBJ whole genome shotgun (WGS) entry which is preliminary data.</text>
</comment>
<keyword evidence="5 17" id="KW-0812">Transmembrane</keyword>
<evidence type="ECO:0000256" key="5">
    <source>
        <dbReference type="ARBA" id="ARBA00022692"/>
    </source>
</evidence>
<evidence type="ECO:0000256" key="16">
    <source>
        <dbReference type="PIRSR" id="PIRSR005713-3"/>
    </source>
</evidence>
<sequence length="370" mass="42050">MWSFITDFFTYETTKSVVVKSWTIGIINRMVQLLIITYFIGWVFLHEKAYQVRDTAIESSVMTKVKGFGIYNNRVMDVADYVTPTQGASVFCIITKLITTENQVQGYCPESEPKYNCTNDSHCTKYLNKPGGYGIPTGKCVRFNSSLNTCQIRGWCPAEIDYIKTDPMREVENFTIFIKNSIRFPLFNYTKGNFLPTINESYISTCNFDLVRNTYCPIFKVSDVVHYAQQNFSELAQKGGVIGIKIGWMCDLDRAEDECSPSYSFTRLDAMSQNNTVSPGYNFRQAGKFNMIPTLINMVAAFTSVGVGTVLCDIILLNFLKGAEQYKAKKFEEVSDTEIDSHTNSLYRSQLSFRHDEKQSTDSFSIGHFG</sequence>
<dbReference type="PRINTS" id="PR01307">
    <property type="entry name" value="P2XRECEPTOR"/>
</dbReference>
<gene>
    <name evidence="18" type="ORF">NHX12_017756</name>
</gene>
<proteinExistence type="inferred from homology"/>
<evidence type="ECO:0000256" key="2">
    <source>
        <dbReference type="ARBA" id="ARBA00009848"/>
    </source>
</evidence>
<dbReference type="Gene3D" id="1.10.287.940">
    <property type="entry name" value="atp-gated p2x4 ion channel"/>
    <property type="match status" value="2"/>
</dbReference>
<keyword evidence="11" id="KW-1071">Ligand-gated ion channel</keyword>
<feature type="binding site" evidence="14">
    <location>
        <position position="175"/>
    </location>
    <ligand>
        <name>ATP</name>
        <dbReference type="ChEBI" id="CHEBI:30616"/>
        <note>ligand shared between two neighboring subunits of the homotrimer</note>
    </ligand>
</feature>
<dbReference type="PRINTS" id="PR01310">
    <property type="entry name" value="P2X3RECEPTOR"/>
</dbReference>
<dbReference type="GO" id="GO:0005886">
    <property type="term" value="C:plasma membrane"/>
    <property type="evidence" value="ECO:0007669"/>
    <property type="project" value="UniProtKB-SubCell"/>
</dbReference>
<dbReference type="PROSITE" id="PS01212">
    <property type="entry name" value="P2X_RECEPTOR"/>
    <property type="match status" value="1"/>
</dbReference>
<feature type="glycosylation site" description="N-linked (GlcNAc...) asparagine" evidence="16">
    <location>
        <position position="173"/>
    </location>
</feature>
<feature type="transmembrane region" description="Helical" evidence="17">
    <location>
        <begin position="26"/>
        <end position="45"/>
    </location>
</feature>
<feature type="disulfide bond" evidence="15">
    <location>
        <begin position="117"/>
        <end position="140"/>
    </location>
</feature>
<keyword evidence="12 17" id="KW-0407">Ion channel</keyword>
<dbReference type="PANTHER" id="PTHR10125">
    <property type="entry name" value="P2X PURINOCEPTOR"/>
    <property type="match status" value="1"/>
</dbReference>
<dbReference type="GO" id="GO:0033198">
    <property type="term" value="P:response to ATP"/>
    <property type="evidence" value="ECO:0007669"/>
    <property type="project" value="InterPro"/>
</dbReference>
<evidence type="ECO:0000256" key="4">
    <source>
        <dbReference type="ARBA" id="ARBA00022475"/>
    </source>
</evidence>
<dbReference type="InterPro" id="IPR053792">
    <property type="entry name" value="P2X_RECEPTOR_CS"/>
</dbReference>
<dbReference type="NCBIfam" id="TIGR00863">
    <property type="entry name" value="P2X"/>
    <property type="match status" value="1"/>
</dbReference>
<feature type="transmembrane region" description="Helical" evidence="17">
    <location>
        <begin position="295"/>
        <end position="320"/>
    </location>
</feature>
<dbReference type="GO" id="GO:0005524">
    <property type="term" value="F:ATP binding"/>
    <property type="evidence" value="ECO:0007669"/>
    <property type="project" value="UniProtKB-KW"/>
</dbReference>
<keyword evidence="9 15" id="KW-1015">Disulfide bond</keyword>
<keyword evidence="17" id="KW-0675">Receptor</keyword>
<comment type="catalytic activity">
    <reaction evidence="13">
        <text>Ca(2+)(in) = Ca(2+)(out)</text>
        <dbReference type="Rhea" id="RHEA:29671"/>
        <dbReference type="ChEBI" id="CHEBI:29108"/>
    </reaction>
</comment>
<dbReference type="EMBL" id="JANIIK010000034">
    <property type="protein sequence ID" value="KAJ3614180.1"/>
    <property type="molecule type" value="Genomic_DNA"/>
</dbReference>
<dbReference type="InterPro" id="IPR027309">
    <property type="entry name" value="P2X_extracellular_dom_sf"/>
</dbReference>
<evidence type="ECO:0000256" key="6">
    <source>
        <dbReference type="ARBA" id="ARBA00022989"/>
    </source>
</evidence>
<comment type="function">
    <text evidence="17">Receptor for ATP that acts as a ligand-gated ion channel.</text>
</comment>
<evidence type="ECO:0000256" key="7">
    <source>
        <dbReference type="ARBA" id="ARBA00023065"/>
    </source>
</evidence>
<evidence type="ECO:0000256" key="8">
    <source>
        <dbReference type="ARBA" id="ARBA00023136"/>
    </source>
</evidence>
<dbReference type="GO" id="GO:0070588">
    <property type="term" value="P:calcium ion transmembrane transport"/>
    <property type="evidence" value="ECO:0007669"/>
    <property type="project" value="TreeGrafter"/>
</dbReference>
<dbReference type="GO" id="GO:0001614">
    <property type="term" value="F:purinergic nucleotide receptor activity"/>
    <property type="evidence" value="ECO:0007669"/>
    <property type="project" value="InterPro"/>
</dbReference>
<feature type="disulfide bond" evidence="15">
    <location>
        <begin position="250"/>
        <end position="259"/>
    </location>
</feature>
<dbReference type="GO" id="GO:0098794">
    <property type="term" value="C:postsynapse"/>
    <property type="evidence" value="ECO:0007669"/>
    <property type="project" value="GOC"/>
</dbReference>
<keyword evidence="14" id="KW-0547">Nucleotide-binding</keyword>
<evidence type="ECO:0000256" key="13">
    <source>
        <dbReference type="ARBA" id="ARBA00036634"/>
    </source>
</evidence>
<comment type="similarity">
    <text evidence="2 17">Belongs to the P2X receptor family.</text>
</comment>
<name>A0A9Q0EYD7_9TELE</name>
<keyword evidence="7 17" id="KW-0406">Ion transport</keyword>
<dbReference type="InterPro" id="IPR059116">
    <property type="entry name" value="P2X_receptor"/>
</dbReference>
<evidence type="ECO:0000256" key="11">
    <source>
        <dbReference type="ARBA" id="ARBA00023286"/>
    </source>
</evidence>
<keyword evidence="10" id="KW-0325">Glycoprotein</keyword>
<dbReference type="InterPro" id="IPR003046">
    <property type="entry name" value="P2X3_purnocptor"/>
</dbReference>
<evidence type="ECO:0000313" key="19">
    <source>
        <dbReference type="Proteomes" id="UP001148018"/>
    </source>
</evidence>
<keyword evidence="8 17" id="KW-0472">Membrane</keyword>
<reference evidence="18" key="1">
    <citation type="submission" date="2022-07" db="EMBL/GenBank/DDBJ databases">
        <title>Chromosome-level genome of Muraenolepis orangiensis.</title>
        <authorList>
            <person name="Kim J."/>
        </authorList>
    </citation>
    <scope>NUCLEOTIDE SEQUENCE</scope>
    <source>
        <strain evidence="18">KU_S4_2022</strain>
        <tissue evidence="18">Muscle</tissue>
    </source>
</reference>
<protein>
    <recommendedName>
        <fullName evidence="17">P2X purinoceptor</fullName>
    </recommendedName>
</protein>
<dbReference type="GO" id="GO:0004931">
    <property type="term" value="F:extracellularly ATP-gated monoatomic cation channel activity"/>
    <property type="evidence" value="ECO:0007669"/>
    <property type="project" value="InterPro"/>
</dbReference>
<evidence type="ECO:0000256" key="10">
    <source>
        <dbReference type="ARBA" id="ARBA00023180"/>
    </source>
</evidence>
<evidence type="ECO:0000313" key="18">
    <source>
        <dbReference type="EMBL" id="KAJ3614180.1"/>
    </source>
</evidence>
<feature type="disulfide bond" evidence="15">
    <location>
        <begin position="206"/>
        <end position="216"/>
    </location>
</feature>
<accession>A0A9Q0EYD7</accession>
<keyword evidence="4" id="KW-1003">Cell membrane</keyword>
<feature type="binding site" evidence="14">
    <location>
        <begin position="64"/>
        <end position="66"/>
    </location>
    <ligand>
        <name>ATP</name>
        <dbReference type="ChEBI" id="CHEBI:30616"/>
        <note>ligand shared between two neighboring subunits of the homotrimer</note>
    </ligand>
</feature>
<dbReference type="Gene3D" id="2.60.490.10">
    <property type="entry name" value="atp-gated p2x4 ion channel domain"/>
    <property type="match status" value="1"/>
</dbReference>
<evidence type="ECO:0000256" key="17">
    <source>
        <dbReference type="RuleBase" id="RU000681"/>
    </source>
</evidence>
<dbReference type="AlphaFoldDB" id="A0A9Q0EYD7"/>
<evidence type="ECO:0000256" key="15">
    <source>
        <dbReference type="PIRSR" id="PIRSR005713-2"/>
    </source>
</evidence>
<feature type="disulfide bond" evidence="15">
    <location>
        <begin position="108"/>
        <end position="156"/>
    </location>
</feature>
<evidence type="ECO:0000256" key="14">
    <source>
        <dbReference type="PIRSR" id="PIRSR005713-1"/>
    </source>
</evidence>
<evidence type="ECO:0000256" key="12">
    <source>
        <dbReference type="ARBA" id="ARBA00023303"/>
    </source>
</evidence>
<feature type="disulfide bond" evidence="15">
    <location>
        <begin position="123"/>
        <end position="150"/>
    </location>
</feature>
<evidence type="ECO:0000256" key="1">
    <source>
        <dbReference type="ARBA" id="ARBA00004651"/>
    </source>
</evidence>
<dbReference type="Pfam" id="PF00864">
    <property type="entry name" value="P2X_receptor"/>
    <property type="match status" value="1"/>
</dbReference>
<dbReference type="Proteomes" id="UP001148018">
    <property type="component" value="Unassembled WGS sequence"/>
</dbReference>
<keyword evidence="14" id="KW-0067">ATP-binding</keyword>
<evidence type="ECO:0000256" key="3">
    <source>
        <dbReference type="ARBA" id="ARBA00022448"/>
    </source>
</evidence>
<dbReference type="PANTHER" id="PTHR10125:SF8">
    <property type="entry name" value="P2X PURINOCEPTOR 3"/>
    <property type="match status" value="1"/>
</dbReference>
<comment type="subcellular location">
    <subcellularLocation>
        <location evidence="1">Cell membrane</location>
        <topology evidence="1">Multi-pass membrane protein</topology>
    </subcellularLocation>
    <subcellularLocation>
        <location evidence="17">Membrane</location>
        <topology evidence="17">Multi-pass membrane protein</topology>
    </subcellularLocation>
</comment>